<dbReference type="Pfam" id="PF25967">
    <property type="entry name" value="RND-MFP_C"/>
    <property type="match status" value="1"/>
</dbReference>
<dbReference type="PANTHER" id="PTHR30469:SF15">
    <property type="entry name" value="HLYD FAMILY OF SECRETION PROTEINS"/>
    <property type="match status" value="1"/>
</dbReference>
<evidence type="ECO:0000259" key="2">
    <source>
        <dbReference type="Pfam" id="PF25954"/>
    </source>
</evidence>
<dbReference type="Proteomes" id="UP000030003">
    <property type="component" value="Unassembled WGS sequence"/>
</dbReference>
<feature type="domain" description="Multidrug resistance protein MdtA-like C-terminal permuted SH3" evidence="3">
    <location>
        <begin position="141"/>
        <end position="199"/>
    </location>
</feature>
<dbReference type="RefSeq" id="WP_036136878.1">
    <property type="nucleotide sequence ID" value="NZ_AVBH01000058.1"/>
</dbReference>
<dbReference type="NCBIfam" id="TIGR01730">
    <property type="entry name" value="RND_mfp"/>
    <property type="match status" value="1"/>
</dbReference>
<dbReference type="InterPro" id="IPR058627">
    <property type="entry name" value="MdtA-like_C"/>
</dbReference>
<evidence type="ECO:0000259" key="3">
    <source>
        <dbReference type="Pfam" id="PF25967"/>
    </source>
</evidence>
<dbReference type="eggNOG" id="COG0845">
    <property type="taxonomic scope" value="Bacteria"/>
</dbReference>
<dbReference type="OrthoDB" id="9806939at2"/>
<dbReference type="STRING" id="1385515.GCA_000423325_01785"/>
<dbReference type="PANTHER" id="PTHR30469">
    <property type="entry name" value="MULTIDRUG RESISTANCE PROTEIN MDTA"/>
    <property type="match status" value="1"/>
</dbReference>
<dbReference type="EMBL" id="AVBH01000058">
    <property type="protein sequence ID" value="KGO98674.1"/>
    <property type="molecule type" value="Genomic_DNA"/>
</dbReference>
<dbReference type="AlphaFoldDB" id="A0A0A0M8U0"/>
<dbReference type="Gene3D" id="2.40.30.170">
    <property type="match status" value="1"/>
</dbReference>
<proteinExistence type="inferred from homology"/>
<dbReference type="GO" id="GO:1990281">
    <property type="term" value="C:efflux pump complex"/>
    <property type="evidence" value="ECO:0007669"/>
    <property type="project" value="TreeGrafter"/>
</dbReference>
<accession>A0A0A0M8U0</accession>
<comment type="caution">
    <text evidence="4">The sequence shown here is derived from an EMBL/GenBank/DDBJ whole genome shotgun (WGS) entry which is preliminary data.</text>
</comment>
<keyword evidence="5" id="KW-1185">Reference proteome</keyword>
<evidence type="ECO:0000256" key="1">
    <source>
        <dbReference type="ARBA" id="ARBA00009477"/>
    </source>
</evidence>
<dbReference type="InterPro" id="IPR058792">
    <property type="entry name" value="Beta-barrel_RND_2"/>
</dbReference>
<reference evidence="4 5" key="1">
    <citation type="submission" date="2013-08" db="EMBL/GenBank/DDBJ databases">
        <title>Genomic analysis of Lysobacter defluvii.</title>
        <authorList>
            <person name="Wang Q."/>
            <person name="Wang G."/>
        </authorList>
    </citation>
    <scope>NUCLEOTIDE SEQUENCE [LARGE SCALE GENOMIC DNA]</scope>
    <source>
        <strain evidence="4 5">IMMIB APB-9</strain>
    </source>
</reference>
<dbReference type="SUPFAM" id="SSF111369">
    <property type="entry name" value="HlyD-like secretion proteins"/>
    <property type="match status" value="1"/>
</dbReference>
<dbReference type="Gene3D" id="2.40.420.20">
    <property type="match status" value="1"/>
</dbReference>
<evidence type="ECO:0000313" key="5">
    <source>
        <dbReference type="Proteomes" id="UP000030003"/>
    </source>
</evidence>
<protein>
    <submittedName>
        <fullName evidence="4">MFP transporter</fullName>
    </submittedName>
</protein>
<feature type="non-terminal residue" evidence="4">
    <location>
        <position position="1"/>
    </location>
</feature>
<dbReference type="GO" id="GO:0015562">
    <property type="term" value="F:efflux transmembrane transporter activity"/>
    <property type="evidence" value="ECO:0007669"/>
    <property type="project" value="TreeGrafter"/>
</dbReference>
<name>A0A0A0M8U0_9GAMM</name>
<dbReference type="InterPro" id="IPR006143">
    <property type="entry name" value="RND_pump_MFP"/>
</dbReference>
<dbReference type="Pfam" id="PF25954">
    <property type="entry name" value="Beta-barrel_RND_2"/>
    <property type="match status" value="1"/>
</dbReference>
<feature type="domain" description="CusB-like beta-barrel" evidence="2">
    <location>
        <begin position="63"/>
        <end position="134"/>
    </location>
</feature>
<dbReference type="Gene3D" id="2.40.50.100">
    <property type="match status" value="1"/>
</dbReference>
<sequence length="227" mass="22840">ATAAQGQVDAARAELELARNQSAHTRLVAPADGVIAARHAEAGQVLGAGQPVFTLAADGGREVVFAVAEGQVDAIAPGDPVQVEPWSGEGERWDAQVREVAPAADPVSRTFEVRATIDAEPGAFELGQSARVFLPSTPDGALSVPLAALLPGPDGGHGVFVVASDGTLELRPVQIAGYGGTTVEVTSGLQSGEHVVAAGGHLLREGEPVRPIDAEGRAAATDAGGAS</sequence>
<comment type="similarity">
    <text evidence="1">Belongs to the membrane fusion protein (MFP) (TC 8.A.1) family.</text>
</comment>
<gene>
    <name evidence="4" type="ORF">N791_14830</name>
</gene>
<evidence type="ECO:0000313" key="4">
    <source>
        <dbReference type="EMBL" id="KGO98674.1"/>
    </source>
</evidence>
<organism evidence="4 5">
    <name type="scientific">Lysobacter defluvii IMMIB APB-9 = DSM 18482</name>
    <dbReference type="NCBI Taxonomy" id="1385515"/>
    <lineage>
        <taxon>Bacteria</taxon>
        <taxon>Pseudomonadati</taxon>
        <taxon>Pseudomonadota</taxon>
        <taxon>Gammaproteobacteria</taxon>
        <taxon>Lysobacterales</taxon>
        <taxon>Lysobacteraceae</taxon>
        <taxon>Novilysobacter</taxon>
    </lineage>
</organism>